<evidence type="ECO:0000313" key="1">
    <source>
        <dbReference type="EMBL" id="KAG8196728.1"/>
    </source>
</evidence>
<name>A0AAV6VLW5_9ARAC</name>
<reference evidence="1 2" key="1">
    <citation type="journal article" date="2022" name="Nat. Ecol. Evol.">
        <title>A masculinizing supergene underlies an exaggerated male reproductive morph in a spider.</title>
        <authorList>
            <person name="Hendrickx F."/>
            <person name="De Corte Z."/>
            <person name="Sonet G."/>
            <person name="Van Belleghem S.M."/>
            <person name="Kostlbacher S."/>
            <person name="Vangestel C."/>
        </authorList>
    </citation>
    <scope>NUCLEOTIDE SEQUENCE [LARGE SCALE GENOMIC DNA]</scope>
    <source>
        <strain evidence="1">W744_W776</strain>
    </source>
</reference>
<evidence type="ECO:0000313" key="2">
    <source>
        <dbReference type="Proteomes" id="UP000827092"/>
    </source>
</evidence>
<keyword evidence="2" id="KW-1185">Reference proteome</keyword>
<comment type="caution">
    <text evidence="1">The sequence shown here is derived from an EMBL/GenBank/DDBJ whole genome shotgun (WGS) entry which is preliminary data.</text>
</comment>
<dbReference type="EMBL" id="JAFNEN010000064">
    <property type="protein sequence ID" value="KAG8196728.1"/>
    <property type="molecule type" value="Genomic_DNA"/>
</dbReference>
<organism evidence="1 2">
    <name type="scientific">Oedothorax gibbosus</name>
    <dbReference type="NCBI Taxonomy" id="931172"/>
    <lineage>
        <taxon>Eukaryota</taxon>
        <taxon>Metazoa</taxon>
        <taxon>Ecdysozoa</taxon>
        <taxon>Arthropoda</taxon>
        <taxon>Chelicerata</taxon>
        <taxon>Arachnida</taxon>
        <taxon>Araneae</taxon>
        <taxon>Araneomorphae</taxon>
        <taxon>Entelegynae</taxon>
        <taxon>Araneoidea</taxon>
        <taxon>Linyphiidae</taxon>
        <taxon>Erigoninae</taxon>
        <taxon>Oedothorax</taxon>
    </lineage>
</organism>
<gene>
    <name evidence="1" type="ORF">JTE90_014464</name>
</gene>
<dbReference type="AlphaFoldDB" id="A0AAV6VLW5"/>
<sequence>MRSAPNKWPNARFPLITQIATFSRPSHQMLVCHIQGSFGVLNSPTTSRKAPDQEPKVSNLLPRVEAHNQWPVCQRTLRKGLEGL</sequence>
<proteinExistence type="predicted"/>
<protein>
    <submittedName>
        <fullName evidence="1">Uncharacterized protein</fullName>
    </submittedName>
</protein>
<dbReference type="Proteomes" id="UP000827092">
    <property type="component" value="Unassembled WGS sequence"/>
</dbReference>
<accession>A0AAV6VLW5</accession>